<feature type="transmembrane region" description="Helical" evidence="3">
    <location>
        <begin position="297"/>
        <end position="315"/>
    </location>
</feature>
<dbReference type="PANTHER" id="PTHR42865:SF7">
    <property type="entry name" value="PROTON_GLUTAMATE-ASPARTATE SYMPORTER"/>
    <property type="match status" value="1"/>
</dbReference>
<dbReference type="Proteomes" id="UP000723714">
    <property type="component" value="Unassembled WGS sequence"/>
</dbReference>
<sequence length="404" mass="42511">MKKIKLSMTKQIMIAVVLGAGAGLLFGEKIREIRLLGDIFLRLIQMSVVVLIMGAVIEAVGNLKPQELGKLGAGILFWFSISTVLAAAVGILLGKLLTPGAGLTVKISGSGTKAAESSVSEIILEFFPENIISSMAKAEMIQVIVFAILFGIALGIVREKQGTSSIMGIVKEFNAVVLKMIQIVMKAAPLGIGALMAYTTGTAGASILLPLAKFLGAFGLGALLHLTMCIVFTSVYCKTNVLKLTRKLSKMTLVAFTTTSSAVSLPVKMKDSEEKLGVSKRISGLVNPLGMTLNSNGLSMFLALACLTISQIYGIQLDLHMLVKVVALSSLACLGTVVVPGGGIMALTIIVPGLGLPMESIALLSGIDWFSGMFRTVLNVDIDALAAMLIAKKAGELDREILNR</sequence>
<gene>
    <name evidence="4" type="ORF">HGO97_021195</name>
</gene>
<feature type="transmembrane region" description="Helical" evidence="3">
    <location>
        <begin position="187"/>
        <end position="208"/>
    </location>
</feature>
<feature type="transmembrane region" description="Helical" evidence="3">
    <location>
        <begin position="75"/>
        <end position="93"/>
    </location>
</feature>
<dbReference type="Pfam" id="PF00375">
    <property type="entry name" value="SDF"/>
    <property type="match status" value="1"/>
</dbReference>
<dbReference type="RefSeq" id="WP_216245016.1">
    <property type="nucleotide sequence ID" value="NZ_JABACJ020000031.1"/>
</dbReference>
<comment type="caution">
    <text evidence="4">The sequence shown here is derived from an EMBL/GenBank/DDBJ whole genome shotgun (WGS) entry which is preliminary data.</text>
</comment>
<keyword evidence="5" id="KW-1185">Reference proteome</keyword>
<protein>
    <submittedName>
        <fullName evidence="4">Dicarboxylate/amino acid:cation symporter</fullName>
    </submittedName>
</protein>
<name>A0ABS6D9N7_9FIRM</name>
<dbReference type="PANTHER" id="PTHR42865">
    <property type="entry name" value="PROTON/GLUTAMATE-ASPARTATE SYMPORTER"/>
    <property type="match status" value="1"/>
</dbReference>
<feature type="transmembrane region" description="Helical" evidence="3">
    <location>
        <begin position="140"/>
        <end position="157"/>
    </location>
</feature>
<accession>A0ABS6D9N7</accession>
<feature type="transmembrane region" description="Helical" evidence="3">
    <location>
        <begin position="214"/>
        <end position="236"/>
    </location>
</feature>
<keyword evidence="2" id="KW-1003">Cell membrane</keyword>
<keyword evidence="3" id="KW-0812">Transmembrane</keyword>
<reference evidence="4 5" key="1">
    <citation type="submission" date="2021-06" db="EMBL/GenBank/DDBJ databases">
        <title>Faecalicatena sp. nov. isolated from porcine feces.</title>
        <authorList>
            <person name="Oh B.S."/>
            <person name="Lee J.H."/>
        </authorList>
    </citation>
    <scope>NUCLEOTIDE SEQUENCE [LARGE SCALE GENOMIC DNA]</scope>
    <source>
        <strain evidence="4 5">AGMB00832</strain>
    </source>
</reference>
<feature type="transmembrane region" description="Helical" evidence="3">
    <location>
        <begin position="327"/>
        <end position="352"/>
    </location>
</feature>
<organism evidence="4 5">
    <name type="scientific">Faecalicatena faecalis</name>
    <dbReference type="NCBI Taxonomy" id="2726362"/>
    <lineage>
        <taxon>Bacteria</taxon>
        <taxon>Bacillati</taxon>
        <taxon>Bacillota</taxon>
        <taxon>Clostridia</taxon>
        <taxon>Lachnospirales</taxon>
        <taxon>Lachnospiraceae</taxon>
        <taxon>Faecalicatena</taxon>
    </lineage>
</organism>
<keyword evidence="3" id="KW-1133">Transmembrane helix</keyword>
<proteinExistence type="predicted"/>
<evidence type="ECO:0000313" key="4">
    <source>
        <dbReference type="EMBL" id="MBU3878323.1"/>
    </source>
</evidence>
<evidence type="ECO:0000256" key="3">
    <source>
        <dbReference type="SAM" id="Phobius"/>
    </source>
</evidence>
<evidence type="ECO:0000313" key="5">
    <source>
        <dbReference type="Proteomes" id="UP000723714"/>
    </source>
</evidence>
<keyword evidence="3" id="KW-0472">Membrane</keyword>
<comment type="subcellular location">
    <subcellularLocation>
        <location evidence="1">Cell membrane</location>
        <topology evidence="1">Multi-pass membrane protein</topology>
    </subcellularLocation>
</comment>
<dbReference type="EMBL" id="JABACJ020000031">
    <property type="protein sequence ID" value="MBU3878323.1"/>
    <property type="molecule type" value="Genomic_DNA"/>
</dbReference>
<evidence type="ECO:0000256" key="1">
    <source>
        <dbReference type="ARBA" id="ARBA00004651"/>
    </source>
</evidence>
<dbReference type="InterPro" id="IPR001991">
    <property type="entry name" value="Na-dicarboxylate_symporter"/>
</dbReference>
<feature type="transmembrane region" description="Helical" evidence="3">
    <location>
        <begin position="43"/>
        <end position="63"/>
    </location>
</feature>
<evidence type="ECO:0000256" key="2">
    <source>
        <dbReference type="ARBA" id="ARBA00022475"/>
    </source>
</evidence>